<dbReference type="Proteomes" id="UP000199702">
    <property type="component" value="Unassembled WGS sequence"/>
</dbReference>
<feature type="domain" description="Lipid/polyisoprenoid-binding YceI-like" evidence="1">
    <location>
        <begin position="5"/>
        <end position="173"/>
    </location>
</feature>
<dbReference type="PANTHER" id="PTHR34406">
    <property type="entry name" value="PROTEIN YCEI"/>
    <property type="match status" value="1"/>
</dbReference>
<evidence type="ECO:0000313" key="2">
    <source>
        <dbReference type="EMBL" id="SEJ37289.1"/>
    </source>
</evidence>
<dbReference type="OrthoDB" id="9811006at2"/>
<reference evidence="3" key="1">
    <citation type="submission" date="2016-10" db="EMBL/GenBank/DDBJ databases">
        <authorList>
            <person name="Varghese N."/>
            <person name="Submissions S."/>
        </authorList>
    </citation>
    <scope>NUCLEOTIDE SEQUENCE [LARGE SCALE GENOMIC DNA]</scope>
    <source>
        <strain evidence="3">DSM 17934</strain>
    </source>
</reference>
<proteinExistence type="predicted"/>
<evidence type="ECO:0000259" key="1">
    <source>
        <dbReference type="SMART" id="SM00867"/>
    </source>
</evidence>
<evidence type="ECO:0000313" key="3">
    <source>
        <dbReference type="Proteomes" id="UP000199702"/>
    </source>
</evidence>
<dbReference type="RefSeq" id="WP_091316048.1">
    <property type="nucleotide sequence ID" value="NZ_CBCSJU010000007.1"/>
</dbReference>
<dbReference type="SUPFAM" id="SSF101874">
    <property type="entry name" value="YceI-like"/>
    <property type="match status" value="1"/>
</dbReference>
<dbReference type="InterPro" id="IPR036761">
    <property type="entry name" value="TTHA0802/YceI-like_sf"/>
</dbReference>
<organism evidence="2 3">
    <name type="scientific">Flavobacterium terrigena</name>
    <dbReference type="NCBI Taxonomy" id="402734"/>
    <lineage>
        <taxon>Bacteria</taxon>
        <taxon>Pseudomonadati</taxon>
        <taxon>Bacteroidota</taxon>
        <taxon>Flavobacteriia</taxon>
        <taxon>Flavobacteriales</taxon>
        <taxon>Flavobacteriaceae</taxon>
        <taxon>Flavobacterium</taxon>
    </lineage>
</organism>
<dbReference type="Gene3D" id="2.40.128.110">
    <property type="entry name" value="Lipid/polyisoprenoid-binding, YceI-like"/>
    <property type="match status" value="1"/>
</dbReference>
<protein>
    <submittedName>
        <fullName evidence="2">Polyisoprenoid-binding protein YceI</fullName>
    </submittedName>
</protein>
<keyword evidence="3" id="KW-1185">Reference proteome</keyword>
<dbReference type="PANTHER" id="PTHR34406:SF1">
    <property type="entry name" value="PROTEIN YCEI"/>
    <property type="match status" value="1"/>
</dbReference>
<dbReference type="InterPro" id="IPR007372">
    <property type="entry name" value="Lipid/polyisoprenoid-bd_YceI"/>
</dbReference>
<sequence>MTNTKWNLNVNQSDFMVRAKNSIIAYLDSSFNELSSSIDIVNNQLINANLEFVLDVNKKEGKLEHIDSNLKLQDYLNVSQYPLVVFKSISYEKINENINFVKGYLTINNITKIVELDAKIVELENTNTSSKVLVEIIGEINRQDFGLFANSNLQNNGLLMGYNLNLTANLEFTTNTIN</sequence>
<dbReference type="SMART" id="SM00867">
    <property type="entry name" value="YceI"/>
    <property type="match status" value="1"/>
</dbReference>
<dbReference type="Pfam" id="PF04264">
    <property type="entry name" value="YceI"/>
    <property type="match status" value="1"/>
</dbReference>
<dbReference type="EMBL" id="FNYA01000013">
    <property type="protein sequence ID" value="SEJ37289.1"/>
    <property type="molecule type" value="Genomic_DNA"/>
</dbReference>
<dbReference type="STRING" id="402734.SAMN05660918_0157"/>
<accession>A0A1H6Y7P3</accession>
<name>A0A1H6Y7P3_9FLAO</name>
<dbReference type="AlphaFoldDB" id="A0A1H6Y7P3"/>
<gene>
    <name evidence="2" type="ORF">SAMN05660918_0157</name>
</gene>